<dbReference type="PANTHER" id="PTHR30399">
    <property type="entry name" value="UNCHARACTERIZED PROTEIN YGJP"/>
    <property type="match status" value="1"/>
</dbReference>
<dbReference type="PANTHER" id="PTHR30399:SF1">
    <property type="entry name" value="UTP PYROPHOSPHATASE"/>
    <property type="match status" value="1"/>
</dbReference>
<evidence type="ECO:0000259" key="1">
    <source>
        <dbReference type="Pfam" id="PF01863"/>
    </source>
</evidence>
<dbReference type="Gene3D" id="3.30.2010.10">
    <property type="entry name" value="Metalloproteases ('zincins'), catalytic domain"/>
    <property type="match status" value="1"/>
</dbReference>
<reference evidence="3" key="1">
    <citation type="journal article" date="2019" name="Int. J. Syst. Evol. Microbiol.">
        <title>The Global Catalogue of Microorganisms (GCM) 10K type strain sequencing project: providing services to taxonomists for standard genome sequencing and annotation.</title>
        <authorList>
            <consortium name="The Broad Institute Genomics Platform"/>
            <consortium name="The Broad Institute Genome Sequencing Center for Infectious Disease"/>
            <person name="Wu L."/>
            <person name="Ma J."/>
        </authorList>
    </citation>
    <scope>NUCLEOTIDE SEQUENCE [LARGE SCALE GENOMIC DNA]</scope>
    <source>
        <strain evidence="3">KCTC 23701</strain>
    </source>
</reference>
<dbReference type="CDD" id="cd07344">
    <property type="entry name" value="M48_yhfN_like"/>
    <property type="match status" value="1"/>
</dbReference>
<dbReference type="InterPro" id="IPR002725">
    <property type="entry name" value="YgjP-like_metallopeptidase"/>
</dbReference>
<evidence type="ECO:0000313" key="2">
    <source>
        <dbReference type="EMBL" id="GHD61509.1"/>
    </source>
</evidence>
<accession>A0ABQ3GYK3</accession>
<keyword evidence="3" id="KW-1185">Reference proteome</keyword>
<name>A0ABQ3GYK3_9NEIS</name>
<protein>
    <recommendedName>
        <fullName evidence="1">YgjP-like metallopeptidase domain-containing protein</fullName>
    </recommendedName>
</protein>
<feature type="domain" description="YgjP-like metallopeptidase" evidence="1">
    <location>
        <begin position="24"/>
        <end position="218"/>
    </location>
</feature>
<proteinExistence type="predicted"/>
<comment type="caution">
    <text evidence="2">The sequence shown here is derived from an EMBL/GenBank/DDBJ whole genome shotgun (WGS) entry which is preliminary data.</text>
</comment>
<sequence length="225" mass="24751">MSERRVRHPGGEIAYTVKRSARRRSIGLKIDAGGLSVALPAHASLADADRAVLGRLDWILKHLARRPAPAPALADGVSIGWFGKPVRIVTGGTRTGLIDGALHVAGRDDTLAPALARFLQRTARAYFAERVPLWSGRMGLQPSQLRLTSAGTRWGSCTAAGAIRLNWRLVQAPFDVIDYVIIHELAHLAELNHSPRFWAIVAQHCPAWKSQRDWLKQHGHVLLGW</sequence>
<dbReference type="Pfam" id="PF01863">
    <property type="entry name" value="YgjP-like"/>
    <property type="match status" value="1"/>
</dbReference>
<dbReference type="InterPro" id="IPR053136">
    <property type="entry name" value="UTP_pyrophosphatase-like"/>
</dbReference>
<dbReference type="Proteomes" id="UP000604737">
    <property type="component" value="Unassembled WGS sequence"/>
</dbReference>
<evidence type="ECO:0000313" key="3">
    <source>
        <dbReference type="Proteomes" id="UP000604737"/>
    </source>
</evidence>
<gene>
    <name evidence="2" type="ORF">GCM10007350_15970</name>
</gene>
<dbReference type="RefSeq" id="WP_189459775.1">
    <property type="nucleotide sequence ID" value="NZ_BMYO01000004.1"/>
</dbReference>
<organism evidence="2 3">
    <name type="scientific">Jeongeupia chitinilytica</name>
    <dbReference type="NCBI Taxonomy" id="1041641"/>
    <lineage>
        <taxon>Bacteria</taxon>
        <taxon>Pseudomonadati</taxon>
        <taxon>Pseudomonadota</taxon>
        <taxon>Betaproteobacteria</taxon>
        <taxon>Neisseriales</taxon>
        <taxon>Chitinibacteraceae</taxon>
        <taxon>Jeongeupia</taxon>
    </lineage>
</organism>
<dbReference type="EMBL" id="BMYO01000004">
    <property type="protein sequence ID" value="GHD61509.1"/>
    <property type="molecule type" value="Genomic_DNA"/>
</dbReference>